<dbReference type="Proteomes" id="UP000321558">
    <property type="component" value="Unassembled WGS sequence"/>
</dbReference>
<evidence type="ECO:0000313" key="2">
    <source>
        <dbReference type="Proteomes" id="UP000321558"/>
    </source>
</evidence>
<dbReference type="AlphaFoldDB" id="A0A511ZEX1"/>
<protein>
    <submittedName>
        <fullName evidence="1">Uncharacterized protein</fullName>
    </submittedName>
</protein>
<name>A0A511ZEX1_9BACI</name>
<evidence type="ECO:0000313" key="1">
    <source>
        <dbReference type="EMBL" id="GEN85997.1"/>
    </source>
</evidence>
<proteinExistence type="predicted"/>
<keyword evidence="2" id="KW-1185">Reference proteome</keyword>
<accession>A0A511ZEX1</accession>
<comment type="caution">
    <text evidence="1">The sequence shown here is derived from an EMBL/GenBank/DDBJ whole genome shotgun (WGS) entry which is preliminary data.</text>
</comment>
<dbReference type="EMBL" id="BJYM01000003">
    <property type="protein sequence ID" value="GEN85997.1"/>
    <property type="molecule type" value="Genomic_DNA"/>
</dbReference>
<sequence length="79" mass="8369">MIAIDAVKITIKEKGILIKKTLCHPHSSFKNPPTIGENANAIPEVPDHTPKAIARFLGSVTVDDKSFVAIGANKAAPIP</sequence>
<organism evidence="1 2">
    <name type="scientific">Oceanobacillus sojae</name>
    <dbReference type="NCBI Taxonomy" id="582851"/>
    <lineage>
        <taxon>Bacteria</taxon>
        <taxon>Bacillati</taxon>
        <taxon>Bacillota</taxon>
        <taxon>Bacilli</taxon>
        <taxon>Bacillales</taxon>
        <taxon>Bacillaceae</taxon>
        <taxon>Oceanobacillus</taxon>
    </lineage>
</organism>
<reference evidence="1 2" key="1">
    <citation type="submission" date="2019-07" db="EMBL/GenBank/DDBJ databases">
        <title>Whole genome shotgun sequence of Oceanobacillus sojae NBRC 105379.</title>
        <authorList>
            <person name="Hosoyama A."/>
            <person name="Uohara A."/>
            <person name="Ohji S."/>
            <person name="Ichikawa N."/>
        </authorList>
    </citation>
    <scope>NUCLEOTIDE SEQUENCE [LARGE SCALE GENOMIC DNA]</scope>
    <source>
        <strain evidence="1 2">NBRC 105379</strain>
    </source>
</reference>
<gene>
    <name evidence="1" type="ORF">OSO01_07360</name>
</gene>